<gene>
    <name evidence="1" type="ORF">CHLNCDRAFT_135211</name>
</gene>
<organism evidence="2">
    <name type="scientific">Chlorella variabilis</name>
    <name type="common">Green alga</name>
    <dbReference type="NCBI Taxonomy" id="554065"/>
    <lineage>
        <taxon>Eukaryota</taxon>
        <taxon>Viridiplantae</taxon>
        <taxon>Chlorophyta</taxon>
        <taxon>core chlorophytes</taxon>
        <taxon>Trebouxiophyceae</taxon>
        <taxon>Chlorellales</taxon>
        <taxon>Chlorellaceae</taxon>
        <taxon>Chlorella clade</taxon>
        <taxon>Chlorella</taxon>
    </lineage>
</organism>
<evidence type="ECO:0000313" key="2">
    <source>
        <dbReference type="Proteomes" id="UP000008141"/>
    </source>
</evidence>
<dbReference type="AlphaFoldDB" id="E1ZHQ8"/>
<sequence length="136" mass="14728">MALSPGMQPSPGQAACQGATKGAFTGLVLGILMGCWEEKRFVMRNCLKEYHLRECPTRLFAVMIRAVTTAPAGAVRTLLSEAALAMHPVVHAQRSVAAGLAAAGVFGLGGWLEQEEDRQKQQRQQWEQQIGMSDCD</sequence>
<reference evidence="1 2" key="1">
    <citation type="journal article" date="2010" name="Plant Cell">
        <title>The Chlorella variabilis NC64A genome reveals adaptation to photosymbiosis, coevolution with viruses, and cryptic sex.</title>
        <authorList>
            <person name="Blanc G."/>
            <person name="Duncan G."/>
            <person name="Agarkova I."/>
            <person name="Borodovsky M."/>
            <person name="Gurnon J."/>
            <person name="Kuo A."/>
            <person name="Lindquist E."/>
            <person name="Lucas S."/>
            <person name="Pangilinan J."/>
            <person name="Polle J."/>
            <person name="Salamov A."/>
            <person name="Terry A."/>
            <person name="Yamada T."/>
            <person name="Dunigan D.D."/>
            <person name="Grigoriev I.V."/>
            <person name="Claverie J.M."/>
            <person name="Van Etten J.L."/>
        </authorList>
    </citation>
    <scope>NUCLEOTIDE SEQUENCE [LARGE SCALE GENOMIC DNA]</scope>
    <source>
        <strain evidence="1 2">NC64A</strain>
    </source>
</reference>
<dbReference type="Proteomes" id="UP000008141">
    <property type="component" value="Unassembled WGS sequence"/>
</dbReference>
<keyword evidence="2" id="KW-1185">Reference proteome</keyword>
<dbReference type="OrthoDB" id="10652374at2759"/>
<dbReference type="EMBL" id="GL433847">
    <property type="protein sequence ID" value="EFN54648.1"/>
    <property type="molecule type" value="Genomic_DNA"/>
</dbReference>
<dbReference type="GeneID" id="17354056"/>
<dbReference type="InParanoid" id="E1ZHQ8"/>
<dbReference type="RefSeq" id="XP_005846750.1">
    <property type="nucleotide sequence ID" value="XM_005846688.1"/>
</dbReference>
<proteinExistence type="predicted"/>
<name>E1ZHQ8_CHLVA</name>
<evidence type="ECO:0000313" key="1">
    <source>
        <dbReference type="EMBL" id="EFN54648.1"/>
    </source>
</evidence>
<dbReference type="KEGG" id="cvr:CHLNCDRAFT_135211"/>
<accession>E1ZHQ8</accession>
<protein>
    <submittedName>
        <fullName evidence="1">Expressed protein</fullName>
    </submittedName>
</protein>